<keyword evidence="3" id="KW-1185">Reference proteome</keyword>
<accession>A0A482XQ64</accession>
<dbReference type="SUPFAM" id="SSF55797">
    <property type="entry name" value="PR-1-like"/>
    <property type="match status" value="1"/>
</dbReference>
<dbReference type="SMART" id="SM00198">
    <property type="entry name" value="SCP"/>
    <property type="match status" value="1"/>
</dbReference>
<dbReference type="OrthoDB" id="43654at2759"/>
<dbReference type="PRINTS" id="PR00837">
    <property type="entry name" value="V5TPXLIKE"/>
</dbReference>
<evidence type="ECO:0000313" key="3">
    <source>
        <dbReference type="Proteomes" id="UP000291343"/>
    </source>
</evidence>
<evidence type="ECO:0000259" key="1">
    <source>
        <dbReference type="SMART" id="SM00198"/>
    </source>
</evidence>
<sequence>MTGVEILLGSLDPAILSRFTKLDLFESGGLSCQEKDSIVSLHNTLRQRVALGSVSGQPPAANMLEMAWDEELARKAQSWADSCPAGHDSNYARRVGRFSVGQNIAKTWSSSGRSYAESPNFSSQINAWFSEVYHYSFGRGGAGHYSQMVWGDSHLVGCGYTQYVDGTRNTKMYVCNYGPGGNVVGKSPYRPGPQSCAQIGASPSRKYSGLCELPGTSSSSCYGGGGGGGYGGYSEYSGGYSGYSGYSSYYGGYRKRFVRR</sequence>
<dbReference type="PRINTS" id="PR00838">
    <property type="entry name" value="V5ALLERGEN"/>
</dbReference>
<reference evidence="2 3" key="1">
    <citation type="journal article" date="2017" name="Gigascience">
        <title>Genome sequence of the small brown planthopper, Laodelphax striatellus.</title>
        <authorList>
            <person name="Zhu J."/>
            <person name="Jiang F."/>
            <person name="Wang X."/>
            <person name="Yang P."/>
            <person name="Bao Y."/>
            <person name="Zhao W."/>
            <person name="Wang W."/>
            <person name="Lu H."/>
            <person name="Wang Q."/>
            <person name="Cui N."/>
            <person name="Li J."/>
            <person name="Chen X."/>
            <person name="Luo L."/>
            <person name="Yu J."/>
            <person name="Kang L."/>
            <person name="Cui F."/>
        </authorList>
    </citation>
    <scope>NUCLEOTIDE SEQUENCE [LARGE SCALE GENOMIC DNA]</scope>
    <source>
        <strain evidence="2">Lst14</strain>
    </source>
</reference>
<dbReference type="InterPro" id="IPR018244">
    <property type="entry name" value="Allrgn_V5/Tpx1_CS"/>
</dbReference>
<dbReference type="InParanoid" id="A0A482XQ64"/>
<feature type="domain" description="SCP" evidence="1">
    <location>
        <begin position="33"/>
        <end position="185"/>
    </location>
</feature>
<dbReference type="InterPro" id="IPR014044">
    <property type="entry name" value="CAP_dom"/>
</dbReference>
<dbReference type="Gene3D" id="3.40.33.10">
    <property type="entry name" value="CAP"/>
    <property type="match status" value="1"/>
</dbReference>
<dbReference type="InterPro" id="IPR002413">
    <property type="entry name" value="V5_allergen-like"/>
</dbReference>
<dbReference type="SMR" id="A0A482XQ64"/>
<dbReference type="GO" id="GO:0005576">
    <property type="term" value="C:extracellular region"/>
    <property type="evidence" value="ECO:0007669"/>
    <property type="project" value="UniProtKB-SubCell"/>
</dbReference>
<proteinExistence type="predicted"/>
<dbReference type="PROSITE" id="PS01010">
    <property type="entry name" value="CRISP_2"/>
    <property type="match status" value="1"/>
</dbReference>
<dbReference type="FunCoup" id="A0A482XQ64">
    <property type="interactions" value="7"/>
</dbReference>
<dbReference type="InterPro" id="IPR001283">
    <property type="entry name" value="CRISP-related"/>
</dbReference>
<name>A0A482XQ64_LAOST</name>
<organism evidence="2 3">
    <name type="scientific">Laodelphax striatellus</name>
    <name type="common">Small brown planthopper</name>
    <name type="synonym">Delphax striatella</name>
    <dbReference type="NCBI Taxonomy" id="195883"/>
    <lineage>
        <taxon>Eukaryota</taxon>
        <taxon>Metazoa</taxon>
        <taxon>Ecdysozoa</taxon>
        <taxon>Arthropoda</taxon>
        <taxon>Hexapoda</taxon>
        <taxon>Insecta</taxon>
        <taxon>Pterygota</taxon>
        <taxon>Neoptera</taxon>
        <taxon>Paraneoptera</taxon>
        <taxon>Hemiptera</taxon>
        <taxon>Auchenorrhyncha</taxon>
        <taxon>Fulgoroidea</taxon>
        <taxon>Delphacidae</taxon>
        <taxon>Criomorphinae</taxon>
        <taxon>Laodelphax</taxon>
    </lineage>
</organism>
<dbReference type="InterPro" id="IPR035940">
    <property type="entry name" value="CAP_sf"/>
</dbReference>
<dbReference type="PANTHER" id="PTHR10334">
    <property type="entry name" value="CYSTEINE-RICH SECRETORY PROTEIN-RELATED"/>
    <property type="match status" value="1"/>
</dbReference>
<dbReference type="STRING" id="195883.A0A482XQ64"/>
<evidence type="ECO:0000313" key="2">
    <source>
        <dbReference type="EMBL" id="RZF47926.1"/>
    </source>
</evidence>
<gene>
    <name evidence="2" type="ORF">LSTR_LSTR008730</name>
</gene>
<dbReference type="EMBL" id="QKKF02002906">
    <property type="protein sequence ID" value="RZF47926.1"/>
    <property type="molecule type" value="Genomic_DNA"/>
</dbReference>
<dbReference type="Pfam" id="PF00188">
    <property type="entry name" value="CAP"/>
    <property type="match status" value="1"/>
</dbReference>
<comment type="caution">
    <text evidence="2">The sequence shown here is derived from an EMBL/GenBank/DDBJ whole genome shotgun (WGS) entry which is preliminary data.</text>
</comment>
<dbReference type="PROSITE" id="PS01009">
    <property type="entry name" value="CRISP_1"/>
    <property type="match status" value="1"/>
</dbReference>
<dbReference type="Proteomes" id="UP000291343">
    <property type="component" value="Unassembled WGS sequence"/>
</dbReference>
<protein>
    <recommendedName>
        <fullName evidence="1">SCP domain-containing protein</fullName>
    </recommendedName>
</protein>
<dbReference type="CDD" id="cd05380">
    <property type="entry name" value="CAP_euk"/>
    <property type="match status" value="1"/>
</dbReference>
<dbReference type="AlphaFoldDB" id="A0A482XQ64"/>